<comment type="subcellular location">
    <subcellularLocation>
        <location evidence="1">Membrane</location>
        <topology evidence="1">Single-pass type II membrane protein</topology>
    </subcellularLocation>
</comment>
<evidence type="ECO:0000256" key="8">
    <source>
        <dbReference type="ARBA" id="ARBA00023136"/>
    </source>
</evidence>
<dbReference type="GO" id="GO:0070207">
    <property type="term" value="P:protein homotrimerization"/>
    <property type="evidence" value="ECO:0007669"/>
    <property type="project" value="Ensembl"/>
</dbReference>
<dbReference type="OrthoDB" id="9940698at2759"/>
<dbReference type="Ensembl" id="ENSSFOT00015024947.2">
    <property type="protein sequence ID" value="ENSSFOP00015024679.1"/>
    <property type="gene ID" value="ENSSFOG00015015875.2"/>
</dbReference>
<feature type="transmembrane region" description="Helical" evidence="11">
    <location>
        <begin position="29"/>
        <end position="49"/>
    </location>
</feature>
<evidence type="ECO:0000259" key="12">
    <source>
        <dbReference type="PROSITE" id="PS50049"/>
    </source>
</evidence>
<dbReference type="CDD" id="cd00184">
    <property type="entry name" value="TNF"/>
    <property type="match status" value="1"/>
</dbReference>
<dbReference type="PANTHER" id="PTHR11471">
    <property type="entry name" value="TUMOR NECROSIS FACTOR FAMILY MEMBER"/>
    <property type="match status" value="1"/>
</dbReference>
<dbReference type="GO" id="GO:0006954">
    <property type="term" value="P:inflammatory response"/>
    <property type="evidence" value="ECO:0007669"/>
    <property type="project" value="Ensembl"/>
</dbReference>
<gene>
    <name evidence="13" type="primary">tnfa</name>
</gene>
<evidence type="ECO:0000256" key="6">
    <source>
        <dbReference type="ARBA" id="ARBA00022968"/>
    </source>
</evidence>
<feature type="domain" description="THD" evidence="12">
    <location>
        <begin position="114"/>
        <end position="270"/>
    </location>
</feature>
<evidence type="ECO:0000313" key="14">
    <source>
        <dbReference type="Proteomes" id="UP000694397"/>
    </source>
</evidence>
<dbReference type="GO" id="GO:0006955">
    <property type="term" value="P:immune response"/>
    <property type="evidence" value="ECO:0007669"/>
    <property type="project" value="Ensembl"/>
</dbReference>
<keyword evidence="8 11" id="KW-0472">Membrane</keyword>
<keyword evidence="6" id="KW-0735">Signal-anchor</keyword>
<dbReference type="GO" id="GO:0005615">
    <property type="term" value="C:extracellular space"/>
    <property type="evidence" value="ECO:0007669"/>
    <property type="project" value="UniProtKB-KW"/>
</dbReference>
<accession>A0A8C9S248</accession>
<dbReference type="PROSITE" id="PS50049">
    <property type="entry name" value="THD_2"/>
    <property type="match status" value="1"/>
</dbReference>
<evidence type="ECO:0000256" key="2">
    <source>
        <dbReference type="ARBA" id="ARBA00008670"/>
    </source>
</evidence>
<protein>
    <recommendedName>
        <fullName evidence="3">Tumor necrosis factor</fullName>
    </recommendedName>
    <alternativeName>
        <fullName evidence="10">TNF-alpha</fullName>
    </alternativeName>
</protein>
<evidence type="ECO:0000313" key="13">
    <source>
        <dbReference type="Ensembl" id="ENSSFOP00015024679.1"/>
    </source>
</evidence>
<evidence type="ECO:0000256" key="3">
    <source>
        <dbReference type="ARBA" id="ARBA00013893"/>
    </source>
</evidence>
<feature type="transmembrane region" description="Helical" evidence="11">
    <location>
        <begin position="69"/>
        <end position="96"/>
    </location>
</feature>
<dbReference type="GO" id="GO:0016020">
    <property type="term" value="C:membrane"/>
    <property type="evidence" value="ECO:0007669"/>
    <property type="project" value="UniProtKB-SubCell"/>
</dbReference>
<dbReference type="GO" id="GO:1902038">
    <property type="term" value="P:positive regulation of hematopoietic stem cell differentiation"/>
    <property type="evidence" value="ECO:0007669"/>
    <property type="project" value="Ensembl"/>
</dbReference>
<keyword evidence="5 11" id="KW-0812">Transmembrane</keyword>
<dbReference type="GO" id="GO:0007219">
    <property type="term" value="P:Notch signaling pathway"/>
    <property type="evidence" value="ECO:0007669"/>
    <property type="project" value="Ensembl"/>
</dbReference>
<evidence type="ECO:0000256" key="7">
    <source>
        <dbReference type="ARBA" id="ARBA00022989"/>
    </source>
</evidence>
<proteinExistence type="inferred from homology"/>
<dbReference type="Pfam" id="PF00229">
    <property type="entry name" value="TNF"/>
    <property type="match status" value="1"/>
</dbReference>
<dbReference type="InterPro" id="IPR008983">
    <property type="entry name" value="Tumour_necrosis_fac-like_dom"/>
</dbReference>
<dbReference type="SMART" id="SM00207">
    <property type="entry name" value="TNF"/>
    <property type="match status" value="1"/>
</dbReference>
<dbReference type="GO" id="GO:0009615">
    <property type="term" value="P:response to virus"/>
    <property type="evidence" value="ECO:0007669"/>
    <property type="project" value="Ensembl"/>
</dbReference>
<reference evidence="13" key="2">
    <citation type="submission" date="2025-08" db="UniProtKB">
        <authorList>
            <consortium name="Ensembl"/>
        </authorList>
    </citation>
    <scope>IDENTIFICATION</scope>
</reference>
<dbReference type="GO" id="GO:0032496">
    <property type="term" value="P:response to lipopolysaccharide"/>
    <property type="evidence" value="ECO:0007669"/>
    <property type="project" value="Ensembl"/>
</dbReference>
<dbReference type="GO" id="GO:0005164">
    <property type="term" value="F:tumor necrosis factor receptor binding"/>
    <property type="evidence" value="ECO:0007669"/>
    <property type="project" value="InterPro"/>
</dbReference>
<dbReference type="Proteomes" id="UP000694397">
    <property type="component" value="Chromosome 23"/>
</dbReference>
<dbReference type="Gene3D" id="2.60.120.40">
    <property type="match status" value="1"/>
</dbReference>
<evidence type="ECO:0000256" key="5">
    <source>
        <dbReference type="ARBA" id="ARBA00022692"/>
    </source>
</evidence>
<dbReference type="InterPro" id="IPR006052">
    <property type="entry name" value="TNF_dom"/>
</dbReference>
<dbReference type="GO" id="GO:0001889">
    <property type="term" value="P:liver development"/>
    <property type="evidence" value="ECO:0007669"/>
    <property type="project" value="Ensembl"/>
</dbReference>
<dbReference type="InterPro" id="IPR006053">
    <property type="entry name" value="TNF"/>
</dbReference>
<dbReference type="GO" id="GO:0060218">
    <property type="term" value="P:hematopoietic stem cell differentiation"/>
    <property type="evidence" value="ECO:0007669"/>
    <property type="project" value="Ensembl"/>
</dbReference>
<dbReference type="GO" id="GO:0043330">
    <property type="term" value="P:response to exogenous dsRNA"/>
    <property type="evidence" value="ECO:0007669"/>
    <property type="project" value="Ensembl"/>
</dbReference>
<name>A0A8C9S248_SCLFO</name>
<keyword evidence="9" id="KW-1015">Disulfide bond</keyword>
<sequence>MEVSCSSIVEVENSAKVQRRGPSASRWKLGGLLGILALCAAAAVLFTLHEQVANKDEQETGEFTSPPHFLVLGNSLSTLFFLFFFGCAGCSSPFPFPSSDLRHMLRQISQNVKGAIHLEGQHNSLVSNESAEWYSEVGQAFSQGGLSLENNEIVVEKAGLYFVYSQASFKVNCHEKNPYSNEQFVHISHAVMRWSESYGSVWKPLLSAVRSACKKVTGGSDNGERWYSAVYLGAVFSLNAGDRLKTTTSPKLLPDMDEEDGKTFFGAFAL</sequence>
<evidence type="ECO:0000256" key="1">
    <source>
        <dbReference type="ARBA" id="ARBA00004606"/>
    </source>
</evidence>
<evidence type="ECO:0000256" key="11">
    <source>
        <dbReference type="SAM" id="Phobius"/>
    </source>
</evidence>
<dbReference type="PANTHER" id="PTHR11471:SF23">
    <property type="entry name" value="TUMOR NECROSIS FACTOR"/>
    <property type="match status" value="1"/>
</dbReference>
<dbReference type="SUPFAM" id="SSF49842">
    <property type="entry name" value="TNF-like"/>
    <property type="match status" value="1"/>
</dbReference>
<evidence type="ECO:0000256" key="9">
    <source>
        <dbReference type="ARBA" id="ARBA00023157"/>
    </source>
</evidence>
<evidence type="ECO:0000256" key="4">
    <source>
        <dbReference type="ARBA" id="ARBA00022514"/>
    </source>
</evidence>
<dbReference type="AlphaFoldDB" id="A0A8C9S248"/>
<organism evidence="13 14">
    <name type="scientific">Scleropages formosus</name>
    <name type="common">Asian bonytongue</name>
    <name type="synonym">Osteoglossum formosum</name>
    <dbReference type="NCBI Taxonomy" id="113540"/>
    <lineage>
        <taxon>Eukaryota</taxon>
        <taxon>Metazoa</taxon>
        <taxon>Chordata</taxon>
        <taxon>Craniata</taxon>
        <taxon>Vertebrata</taxon>
        <taxon>Euteleostomi</taxon>
        <taxon>Actinopterygii</taxon>
        <taxon>Neopterygii</taxon>
        <taxon>Teleostei</taxon>
        <taxon>Osteoglossocephala</taxon>
        <taxon>Osteoglossomorpha</taxon>
        <taxon>Osteoglossiformes</taxon>
        <taxon>Osteoglossidae</taxon>
        <taxon>Scleropages</taxon>
    </lineage>
</organism>
<dbReference type="GO" id="GO:0031101">
    <property type="term" value="P:fin regeneration"/>
    <property type="evidence" value="ECO:0007669"/>
    <property type="project" value="Ensembl"/>
</dbReference>
<comment type="similarity">
    <text evidence="2">Belongs to the tumor necrosis factor family.</text>
</comment>
<dbReference type="GO" id="GO:1901222">
    <property type="term" value="P:regulation of non-canonical NF-kappaB signal transduction"/>
    <property type="evidence" value="ECO:0007669"/>
    <property type="project" value="Ensembl"/>
</dbReference>
<keyword evidence="14" id="KW-1185">Reference proteome</keyword>
<reference evidence="13" key="3">
    <citation type="submission" date="2025-09" db="UniProtKB">
        <authorList>
            <consortium name="Ensembl"/>
        </authorList>
    </citation>
    <scope>IDENTIFICATION</scope>
</reference>
<dbReference type="GO" id="GO:0005125">
    <property type="term" value="F:cytokine activity"/>
    <property type="evidence" value="ECO:0007669"/>
    <property type="project" value="UniProtKB-KW"/>
</dbReference>
<dbReference type="PRINTS" id="PR01234">
    <property type="entry name" value="TNECROSISFCT"/>
</dbReference>
<dbReference type="GeneTree" id="ENSGT01060000248544"/>
<keyword evidence="7 11" id="KW-1133">Transmembrane helix</keyword>
<dbReference type="GO" id="GO:0042742">
    <property type="term" value="P:defense response to bacterium"/>
    <property type="evidence" value="ECO:0007669"/>
    <property type="project" value="Ensembl"/>
</dbReference>
<keyword evidence="4" id="KW-0202">Cytokine</keyword>
<dbReference type="GO" id="GO:0006914">
    <property type="term" value="P:autophagy"/>
    <property type="evidence" value="ECO:0007669"/>
    <property type="project" value="Ensembl"/>
</dbReference>
<evidence type="ECO:0000256" key="10">
    <source>
        <dbReference type="ARBA" id="ARBA00029751"/>
    </source>
</evidence>
<dbReference type="GO" id="GO:0060729">
    <property type="term" value="P:intestinal epithelial structure maintenance"/>
    <property type="evidence" value="ECO:0007669"/>
    <property type="project" value="Ensembl"/>
</dbReference>
<reference evidence="13 14" key="1">
    <citation type="submission" date="2019-04" db="EMBL/GenBank/DDBJ databases">
        <authorList>
            <consortium name="Wellcome Sanger Institute Data Sharing"/>
        </authorList>
    </citation>
    <scope>NUCLEOTIDE SEQUENCE [LARGE SCALE GENOMIC DNA]</scope>
</reference>
<dbReference type="GO" id="GO:0046685">
    <property type="term" value="P:response to arsenic-containing substance"/>
    <property type="evidence" value="ECO:0007669"/>
    <property type="project" value="Ensembl"/>
</dbReference>